<gene>
    <name evidence="1" type="ORF">RPERSI_LOCUS30670</name>
</gene>
<sequence length="196" mass="23096">MKQVKPSCASYSIEQKNRVINSASWGTEISQGSRRIGSGRKAFYSEAEEKLYTWLMEQRKQGLAVTYTMLQVKMLELLEKPEITNPYNLSKDFKTSDHWLSAFLKRYKLSWRWRTKIFQKLPEQTQESLNKFYNLVTKLKNKKSYELCNILNMNETLVWFNMAGNFTVDQQRKKMIHIHSTGNENNRFTIVLTCAA</sequence>
<accession>A0ACA9SHB8</accession>
<evidence type="ECO:0000313" key="2">
    <source>
        <dbReference type="Proteomes" id="UP000789920"/>
    </source>
</evidence>
<name>A0ACA9SHB8_9GLOM</name>
<dbReference type="Proteomes" id="UP000789920">
    <property type="component" value="Unassembled WGS sequence"/>
</dbReference>
<evidence type="ECO:0000313" key="1">
    <source>
        <dbReference type="EMBL" id="CAG8838449.1"/>
    </source>
</evidence>
<feature type="non-terminal residue" evidence="1">
    <location>
        <position position="196"/>
    </location>
</feature>
<keyword evidence="2" id="KW-1185">Reference proteome</keyword>
<proteinExistence type="predicted"/>
<comment type="caution">
    <text evidence="1">The sequence shown here is derived from an EMBL/GenBank/DDBJ whole genome shotgun (WGS) entry which is preliminary data.</text>
</comment>
<organism evidence="1 2">
    <name type="scientific">Racocetra persica</name>
    <dbReference type="NCBI Taxonomy" id="160502"/>
    <lineage>
        <taxon>Eukaryota</taxon>
        <taxon>Fungi</taxon>
        <taxon>Fungi incertae sedis</taxon>
        <taxon>Mucoromycota</taxon>
        <taxon>Glomeromycotina</taxon>
        <taxon>Glomeromycetes</taxon>
        <taxon>Diversisporales</taxon>
        <taxon>Gigasporaceae</taxon>
        <taxon>Racocetra</taxon>
    </lineage>
</organism>
<protein>
    <submittedName>
        <fullName evidence="1">26512_t:CDS:1</fullName>
    </submittedName>
</protein>
<reference evidence="1" key="1">
    <citation type="submission" date="2021-06" db="EMBL/GenBank/DDBJ databases">
        <authorList>
            <person name="Kallberg Y."/>
            <person name="Tangrot J."/>
            <person name="Rosling A."/>
        </authorList>
    </citation>
    <scope>NUCLEOTIDE SEQUENCE</scope>
    <source>
        <strain evidence="1">MA461A</strain>
    </source>
</reference>
<dbReference type="EMBL" id="CAJVQC010120594">
    <property type="protein sequence ID" value="CAG8838449.1"/>
    <property type="molecule type" value="Genomic_DNA"/>
</dbReference>